<dbReference type="Gene3D" id="3.40.30.10">
    <property type="entry name" value="Glutaredoxin"/>
    <property type="match status" value="1"/>
</dbReference>
<evidence type="ECO:0000313" key="2">
    <source>
        <dbReference type="Proteomes" id="UP000196102"/>
    </source>
</evidence>
<dbReference type="Proteomes" id="UP000196102">
    <property type="component" value="Unassembled WGS sequence"/>
</dbReference>
<protein>
    <submittedName>
        <fullName evidence="1">Uncharacterized protein</fullName>
    </submittedName>
</protein>
<comment type="caution">
    <text evidence="1">The sequence shown here is derived from an EMBL/GenBank/DDBJ whole genome shotgun (WGS) entry which is preliminary data.</text>
</comment>
<dbReference type="RefSeq" id="WP_303686452.1">
    <property type="nucleotide sequence ID" value="NZ_CAJXYO010000038.1"/>
</dbReference>
<organism evidence="1 2">
    <name type="scientific">Nonlabens dokdonensis</name>
    <dbReference type="NCBI Taxonomy" id="328515"/>
    <lineage>
        <taxon>Bacteria</taxon>
        <taxon>Pseudomonadati</taxon>
        <taxon>Bacteroidota</taxon>
        <taxon>Flavobacteriia</taxon>
        <taxon>Flavobacteriales</taxon>
        <taxon>Flavobacteriaceae</taxon>
        <taxon>Nonlabens</taxon>
    </lineage>
</organism>
<dbReference type="EMBL" id="MAAX01000094">
    <property type="protein sequence ID" value="OUS16273.1"/>
    <property type="molecule type" value="Genomic_DNA"/>
</dbReference>
<proteinExistence type="predicted"/>
<gene>
    <name evidence="1" type="ORF">A9Q93_05765</name>
</gene>
<name>A0A1Z8B0Z6_9FLAO</name>
<reference evidence="2" key="1">
    <citation type="journal article" date="2017" name="Proc. Natl. Acad. Sci. U.S.A.">
        <title>Simulation of Deepwater Horizon oil plume reveals substrate specialization within a complex community of hydrocarbon-degraders.</title>
        <authorList>
            <person name="Hu P."/>
            <person name="Dubinsky E.A."/>
            <person name="Probst A.J."/>
            <person name="Wang J."/>
            <person name="Sieber C.M.K."/>
            <person name="Tom L.M."/>
            <person name="Gardinali P."/>
            <person name="Banfield J.F."/>
            <person name="Atlas R.M."/>
            <person name="Andersen G.L."/>
        </authorList>
    </citation>
    <scope>NUCLEOTIDE SEQUENCE [LARGE SCALE GENOMIC DNA]</scope>
</reference>
<dbReference type="AlphaFoldDB" id="A0A1Z8B0Z6"/>
<sequence length="133" mass="15158">MISLATNPRQIVLIYNSEQKSHREIFAYAKSSDKDVLAIDVSKEKVAGTVWTEIADLLDRRAMDLIHTSHSEFVKKYGENHDLDCNGAIKMLQKDPDMLIYPFAIQNKNAKEIKLYNEILSFFDPDTAAIDIP</sequence>
<evidence type="ECO:0000313" key="1">
    <source>
        <dbReference type="EMBL" id="OUS16273.1"/>
    </source>
</evidence>
<accession>A0A1Z8B0Z6</accession>